<evidence type="ECO:0000313" key="1">
    <source>
        <dbReference type="EMBL" id="KAG5467613.1"/>
    </source>
</evidence>
<dbReference type="AlphaFoldDB" id="A0A836GPK0"/>
<gene>
    <name evidence="1" type="ORF">CUR178_01258</name>
</gene>
<dbReference type="RefSeq" id="XP_067689135.1">
    <property type="nucleotide sequence ID" value="XM_067833032.1"/>
</dbReference>
<name>A0A836GPK0_LEIEN</name>
<sequence>MRISQHSALEGRRCAVGNPLHTAAQRSCHFGAAYRPRDRGVSLKAGVDARGFCCNQRCVSGARATLTARRGVSRTARYALWRRGGKRRKAAMQPHDSA</sequence>
<dbReference type="Proteomes" id="UP000674179">
    <property type="component" value="Chromosome 35"/>
</dbReference>
<reference evidence="1 2" key="1">
    <citation type="submission" date="2021-02" db="EMBL/GenBank/DDBJ databases">
        <title>Leishmania (Mundinia) enrietti genome sequencing and assembly.</title>
        <authorList>
            <person name="Almutairi H."/>
            <person name="Gatherer D."/>
        </authorList>
    </citation>
    <scope>NUCLEOTIDE SEQUENCE [LARGE SCALE GENOMIC DNA]</scope>
    <source>
        <strain evidence="1">CUR178</strain>
    </source>
</reference>
<comment type="caution">
    <text evidence="1">The sequence shown here is derived from an EMBL/GenBank/DDBJ whole genome shotgun (WGS) entry which is preliminary data.</text>
</comment>
<accession>A0A836GPK0</accession>
<protein>
    <submittedName>
        <fullName evidence="1">Uncharacterized protein</fullName>
    </submittedName>
</protein>
<evidence type="ECO:0000313" key="2">
    <source>
        <dbReference type="Proteomes" id="UP000674179"/>
    </source>
</evidence>
<dbReference type="GeneID" id="94168542"/>
<proteinExistence type="predicted"/>
<dbReference type="KEGG" id="lenr:94168542"/>
<dbReference type="EMBL" id="JAFHKP010000035">
    <property type="protein sequence ID" value="KAG5467613.1"/>
    <property type="molecule type" value="Genomic_DNA"/>
</dbReference>
<keyword evidence="2" id="KW-1185">Reference proteome</keyword>
<organism evidence="1 2">
    <name type="scientific">Leishmania enriettii</name>
    <dbReference type="NCBI Taxonomy" id="5663"/>
    <lineage>
        <taxon>Eukaryota</taxon>
        <taxon>Discoba</taxon>
        <taxon>Euglenozoa</taxon>
        <taxon>Kinetoplastea</taxon>
        <taxon>Metakinetoplastina</taxon>
        <taxon>Trypanosomatida</taxon>
        <taxon>Trypanosomatidae</taxon>
        <taxon>Leishmaniinae</taxon>
        <taxon>Leishmania</taxon>
    </lineage>
</organism>